<organism evidence="2 3">
    <name type="scientific">Candidatus Kaiserbacteria bacterium RIFCSPHIGHO2_01_FULL_53_29</name>
    <dbReference type="NCBI Taxonomy" id="1798480"/>
    <lineage>
        <taxon>Bacteria</taxon>
        <taxon>Candidatus Kaiseribacteriota</taxon>
    </lineage>
</organism>
<comment type="caution">
    <text evidence="2">The sequence shown here is derived from an EMBL/GenBank/DDBJ whole genome shotgun (WGS) entry which is preliminary data.</text>
</comment>
<feature type="chain" id="PRO_5009523557" evidence="1">
    <location>
        <begin position="22"/>
        <end position="266"/>
    </location>
</feature>
<keyword evidence="1" id="KW-0732">Signal</keyword>
<gene>
    <name evidence="2" type="ORF">A2851_00325</name>
</gene>
<protein>
    <submittedName>
        <fullName evidence="2">Uncharacterized protein</fullName>
    </submittedName>
</protein>
<name>A0A1F6CU18_9BACT</name>
<accession>A0A1F6CU18</accession>
<dbReference type="AlphaFoldDB" id="A0A1F6CU18"/>
<proteinExistence type="predicted"/>
<evidence type="ECO:0000256" key="1">
    <source>
        <dbReference type="SAM" id="SignalP"/>
    </source>
</evidence>
<evidence type="ECO:0000313" key="3">
    <source>
        <dbReference type="Proteomes" id="UP000176863"/>
    </source>
</evidence>
<evidence type="ECO:0000313" key="2">
    <source>
        <dbReference type="EMBL" id="OGG52607.1"/>
    </source>
</evidence>
<feature type="signal peptide" evidence="1">
    <location>
        <begin position="1"/>
        <end position="21"/>
    </location>
</feature>
<sequence>MDLRFTLAFLASLVVASPALAKDDQPYACRQNTLYTPDGTLVVANVKSCIRDYEELITKKNAALAKAQKALDLVWKIAFNPSEILNVVDLSVIRAGTTPIVPRVQRIYNDLHEQLSLGRDPDDDPFAALRSRYADAATLGKFYDSVKQSVLGKITKVAIVGMAGDTLQESAPLFEKPLAVIGAVAGDWYSYGCWKPLDELHETSQRACKKLTTFPNHFKEAYGVDVTPNTAYVLSWLYRRHMEGGPKIVAEWQRIGKDLSSSFSAK</sequence>
<reference evidence="2 3" key="1">
    <citation type="journal article" date="2016" name="Nat. Commun.">
        <title>Thousands of microbial genomes shed light on interconnected biogeochemical processes in an aquifer system.</title>
        <authorList>
            <person name="Anantharaman K."/>
            <person name="Brown C.T."/>
            <person name="Hug L.A."/>
            <person name="Sharon I."/>
            <person name="Castelle C.J."/>
            <person name="Probst A.J."/>
            <person name="Thomas B.C."/>
            <person name="Singh A."/>
            <person name="Wilkins M.J."/>
            <person name="Karaoz U."/>
            <person name="Brodie E.L."/>
            <person name="Williams K.H."/>
            <person name="Hubbard S.S."/>
            <person name="Banfield J.F."/>
        </authorList>
    </citation>
    <scope>NUCLEOTIDE SEQUENCE [LARGE SCALE GENOMIC DNA]</scope>
</reference>
<dbReference type="Proteomes" id="UP000176863">
    <property type="component" value="Unassembled WGS sequence"/>
</dbReference>
<dbReference type="EMBL" id="MFKT01000025">
    <property type="protein sequence ID" value="OGG52607.1"/>
    <property type="molecule type" value="Genomic_DNA"/>
</dbReference>